<gene>
    <name evidence="2" type="ORF">DAA48_21555</name>
</gene>
<sequence>MNDTLLTAIVSGTFLVIGTAIPTIIQRFDKKKAEEEKNAQRRFMAALADIEYLYALVDEYKEEMKNTFGTAETHEMRKRVVEQRGLSWSGRFTPSRIANYRNRLEDI</sequence>
<keyword evidence="1" id="KW-1133">Transmembrane helix</keyword>
<keyword evidence="1" id="KW-0472">Membrane</keyword>
<evidence type="ECO:0000256" key="1">
    <source>
        <dbReference type="SAM" id="Phobius"/>
    </source>
</evidence>
<dbReference type="EMBL" id="PZKL01000045">
    <property type="protein sequence ID" value="PTH79026.1"/>
    <property type="molecule type" value="Genomic_DNA"/>
</dbReference>
<evidence type="ECO:0000313" key="2">
    <source>
        <dbReference type="EMBL" id="PTH79026.1"/>
    </source>
</evidence>
<accession>A0A2T4MX32</accession>
<name>A0A2T4MX32_AERVE</name>
<dbReference type="Proteomes" id="UP000241986">
    <property type="component" value="Unassembled WGS sequence"/>
</dbReference>
<organism evidence="2 3">
    <name type="scientific">Aeromonas veronii</name>
    <dbReference type="NCBI Taxonomy" id="654"/>
    <lineage>
        <taxon>Bacteria</taxon>
        <taxon>Pseudomonadati</taxon>
        <taxon>Pseudomonadota</taxon>
        <taxon>Gammaproteobacteria</taxon>
        <taxon>Aeromonadales</taxon>
        <taxon>Aeromonadaceae</taxon>
        <taxon>Aeromonas</taxon>
    </lineage>
</organism>
<dbReference type="AlphaFoldDB" id="A0A2T4MX32"/>
<reference evidence="2 3" key="1">
    <citation type="submission" date="2018-03" db="EMBL/GenBank/DDBJ databases">
        <title>Aeromonas veronii whole genome sequencing and analysis.</title>
        <authorList>
            <person name="Xie H."/>
            <person name="Liu T."/>
            <person name="Wang K."/>
        </authorList>
    </citation>
    <scope>NUCLEOTIDE SEQUENCE [LARGE SCALE GENOMIC DNA]</scope>
    <source>
        <strain evidence="2 3">XH.VA.1</strain>
    </source>
</reference>
<comment type="caution">
    <text evidence="2">The sequence shown here is derived from an EMBL/GenBank/DDBJ whole genome shotgun (WGS) entry which is preliminary data.</text>
</comment>
<feature type="transmembrane region" description="Helical" evidence="1">
    <location>
        <begin position="6"/>
        <end position="25"/>
    </location>
</feature>
<evidence type="ECO:0000313" key="3">
    <source>
        <dbReference type="Proteomes" id="UP000241986"/>
    </source>
</evidence>
<dbReference type="RefSeq" id="WP_107684651.1">
    <property type="nucleotide sequence ID" value="NZ_PZKL01000045.1"/>
</dbReference>
<proteinExistence type="predicted"/>
<keyword evidence="1" id="KW-0812">Transmembrane</keyword>
<protein>
    <submittedName>
        <fullName evidence="2">Uncharacterized protein</fullName>
    </submittedName>
</protein>